<sequence length="236" mass="26106">MGQGKQSRRERLERVRAEQRRRERRQAALIWGIGGLVTVVIITLAGFAVVTSRAERSLAEVQRFSYRGGDHSWTKVSYKETPPVGGTHNYVWQNCGIYDKPIHDELAVHSLEHGAVWITYRPDLPESEVNKLKELASADYMLLSPYPGLSAKIMVTSWNHQLKLDRADDPRLPEFIKTYKQNPKHTPEFGAACTGGLSITADQPLPTPDPEIGMPGKSPSPSASAEPPATPSPLAS</sequence>
<dbReference type="AlphaFoldDB" id="D6Y8R0"/>
<dbReference type="HOGENOM" id="CLU_069355_1_0_11"/>
<dbReference type="Proteomes" id="UP000006640">
    <property type="component" value="Chromosome"/>
</dbReference>
<feature type="region of interest" description="Disordered" evidence="1">
    <location>
        <begin position="186"/>
        <end position="236"/>
    </location>
</feature>
<dbReference type="Pfam" id="PF11303">
    <property type="entry name" value="DUF3105"/>
    <property type="match status" value="1"/>
</dbReference>
<name>D6Y8R0_THEBD</name>
<evidence type="ECO:0008006" key="5">
    <source>
        <dbReference type="Google" id="ProtNLM"/>
    </source>
</evidence>
<dbReference type="OrthoDB" id="164831at2"/>
<evidence type="ECO:0000313" key="3">
    <source>
        <dbReference type="EMBL" id="ADG87957.1"/>
    </source>
</evidence>
<feature type="compositionally biased region" description="Low complexity" evidence="1">
    <location>
        <begin position="219"/>
        <end position="236"/>
    </location>
</feature>
<dbReference type="RefSeq" id="WP_013131490.1">
    <property type="nucleotide sequence ID" value="NC_014165.1"/>
</dbReference>
<evidence type="ECO:0000313" key="4">
    <source>
        <dbReference type="Proteomes" id="UP000006640"/>
    </source>
</evidence>
<reference evidence="3 4" key="1">
    <citation type="submission" date="2010-01" db="EMBL/GenBank/DDBJ databases">
        <title>The complete genome of Thermobispora bispora DSM 43833.</title>
        <authorList>
            <consortium name="US DOE Joint Genome Institute (JGI-PGF)"/>
            <person name="Lucas S."/>
            <person name="Copeland A."/>
            <person name="Lapidus A."/>
            <person name="Glavina del Rio T."/>
            <person name="Dalin E."/>
            <person name="Tice H."/>
            <person name="Bruce D."/>
            <person name="Goodwin L."/>
            <person name="Pitluck S."/>
            <person name="Kyrpides N."/>
            <person name="Mavromatis K."/>
            <person name="Ivanova N."/>
            <person name="Mikhailova N."/>
            <person name="Chertkov O."/>
            <person name="Brettin T."/>
            <person name="Detter J.C."/>
            <person name="Han C."/>
            <person name="Larimer F."/>
            <person name="Land M."/>
            <person name="Hauser L."/>
            <person name="Markowitz V."/>
            <person name="Cheng J.-F."/>
            <person name="Hugenholtz P."/>
            <person name="Woyke T."/>
            <person name="Wu D."/>
            <person name="Jando M."/>
            <person name="Schneider S."/>
            <person name="Klenk H.-P."/>
            <person name="Eisen J.A."/>
        </authorList>
    </citation>
    <scope>NUCLEOTIDE SEQUENCE [LARGE SCALE GENOMIC DNA]</scope>
    <source>
        <strain evidence="4">ATCC 19993 / DSM 43833 / CBS 139.67 / JCM 10125 / KCTC 9307 / NBRC 14880 / R51</strain>
    </source>
</reference>
<dbReference type="EMBL" id="CP001874">
    <property type="protein sequence ID" value="ADG87957.1"/>
    <property type="molecule type" value="Genomic_DNA"/>
</dbReference>
<evidence type="ECO:0000256" key="1">
    <source>
        <dbReference type="SAM" id="MobiDB-lite"/>
    </source>
</evidence>
<dbReference type="STRING" id="469371.Tbis_1238"/>
<gene>
    <name evidence="3" type="ordered locus">Tbis_1238</name>
</gene>
<accession>D6Y8R0</accession>
<dbReference type="InterPro" id="IPR021454">
    <property type="entry name" value="DUF3105"/>
</dbReference>
<protein>
    <recommendedName>
        <fullName evidence="5">DUF3105 domain-containing protein</fullName>
    </recommendedName>
</protein>
<evidence type="ECO:0000256" key="2">
    <source>
        <dbReference type="SAM" id="Phobius"/>
    </source>
</evidence>
<organism evidence="3 4">
    <name type="scientific">Thermobispora bispora (strain ATCC 19993 / DSM 43833 / CBS 139.67 / JCM 10125 / KCTC 9307 / NBRC 14880 / R51)</name>
    <dbReference type="NCBI Taxonomy" id="469371"/>
    <lineage>
        <taxon>Bacteria</taxon>
        <taxon>Bacillati</taxon>
        <taxon>Actinomycetota</taxon>
        <taxon>Actinomycetes</taxon>
        <taxon>Streptosporangiales</taxon>
        <taxon>Streptosporangiaceae</taxon>
        <taxon>Thermobispora</taxon>
    </lineage>
</organism>
<keyword evidence="4" id="KW-1185">Reference proteome</keyword>
<dbReference type="eggNOG" id="COG3415">
    <property type="taxonomic scope" value="Bacteria"/>
</dbReference>
<keyword evidence="2" id="KW-1133">Transmembrane helix</keyword>
<keyword evidence="2" id="KW-0472">Membrane</keyword>
<dbReference type="KEGG" id="tbi:Tbis_1238"/>
<proteinExistence type="predicted"/>
<keyword evidence="2" id="KW-0812">Transmembrane</keyword>
<feature type="transmembrane region" description="Helical" evidence="2">
    <location>
        <begin position="28"/>
        <end position="50"/>
    </location>
</feature>